<dbReference type="EMBL" id="LT991976">
    <property type="protein sequence ID" value="SPK73684.1"/>
    <property type="molecule type" value="Genomic_DNA"/>
</dbReference>
<dbReference type="Proteomes" id="UP000255505">
    <property type="component" value="Chromosome I"/>
</dbReference>
<accession>A0A375IFZ5</accession>
<organism evidence="1 2">
    <name type="scientific">Cupriavidus taiwanensis</name>
    <dbReference type="NCBI Taxonomy" id="164546"/>
    <lineage>
        <taxon>Bacteria</taxon>
        <taxon>Pseudomonadati</taxon>
        <taxon>Pseudomonadota</taxon>
        <taxon>Betaproteobacteria</taxon>
        <taxon>Burkholderiales</taxon>
        <taxon>Burkholderiaceae</taxon>
        <taxon>Cupriavidus</taxon>
    </lineage>
</organism>
<sequence>MPLTNIQDARSLADMWAMFRAGAIPPHAPNYQVDSMRDAFYGGAWAFSLLLSRAFARGDDAGSDVGEILDTMQEEINAHTMATVRAVQISAEEAERVLAIVKHGMPLTDAEEAYIRTLLARDDDDEPPNQVQ</sequence>
<reference evidence="1 2" key="1">
    <citation type="submission" date="2018-01" db="EMBL/GenBank/DDBJ databases">
        <authorList>
            <person name="Gaut B.S."/>
            <person name="Morton B.R."/>
            <person name="Clegg M.T."/>
            <person name="Duvall M.R."/>
        </authorList>
    </citation>
    <scope>NUCLEOTIDE SEQUENCE [LARGE SCALE GENOMIC DNA]</scope>
    <source>
        <strain evidence="1">Cupriavidus taiwanensis LMG 19425</strain>
    </source>
</reference>
<name>A0A375IFZ5_9BURK</name>
<dbReference type="AlphaFoldDB" id="A0A375IFZ5"/>
<evidence type="ECO:0000313" key="2">
    <source>
        <dbReference type="Proteomes" id="UP000255505"/>
    </source>
</evidence>
<gene>
    <name evidence="1" type="ORF">CT19425_110221</name>
</gene>
<evidence type="ECO:0000313" key="1">
    <source>
        <dbReference type="EMBL" id="SPK73684.1"/>
    </source>
</evidence>
<proteinExistence type="predicted"/>
<protein>
    <submittedName>
        <fullName evidence="1">Uncharacterized protein</fullName>
    </submittedName>
</protein>